<dbReference type="PANTHER" id="PTHR22916:SF3">
    <property type="entry name" value="UDP-GLCNAC:BETAGAL BETA-1,3-N-ACETYLGLUCOSAMINYLTRANSFERASE-LIKE PROTEIN 1"/>
    <property type="match status" value="1"/>
</dbReference>
<dbReference type="CDD" id="cd00761">
    <property type="entry name" value="Glyco_tranf_GTA_type"/>
    <property type="match status" value="1"/>
</dbReference>
<dbReference type="Pfam" id="PF00535">
    <property type="entry name" value="Glycos_transf_2"/>
    <property type="match status" value="1"/>
</dbReference>
<dbReference type="GeneID" id="88766860"/>
<protein>
    <recommendedName>
        <fullName evidence="1">Glycosyltransferase 2-like domain-containing protein</fullName>
    </recommendedName>
</protein>
<dbReference type="EMBL" id="AESD01000492">
    <property type="protein sequence ID" value="EHJ11971.1"/>
    <property type="molecule type" value="Genomic_DNA"/>
</dbReference>
<dbReference type="InterPro" id="IPR001173">
    <property type="entry name" value="Glyco_trans_2-like"/>
</dbReference>
<dbReference type="Gene3D" id="3.90.550.10">
    <property type="entry name" value="Spore Coat Polysaccharide Biosynthesis Protein SpsA, Chain A"/>
    <property type="match status" value="1"/>
</dbReference>
<gene>
    <name evidence="2" type="ORF">CWATWH0003_3299</name>
</gene>
<sequence length="310" mass="35470">MSISPKVSILMPVYNSEKYLAQAVESILNQTFTDFELIIVNDGSTDKSLEILKSLAIKDKRICLMSQENKGIAVTRNRMLQKAQGDLIAVMDSDDIALPQRIAYQVEFLDNNPNTVCVGGAFELVDEKGRLLTCLHPATDNQKIQESMLKGHTCIHHACVMYRRISALKVGNYAESFTTVGDLDFFLRLGEIGDLANMEEILFKYRLHSKSISESKQIQQTQDKIEACERAWKRRGIQGHFEATEPWRPGLDRISQHQFMLKYGWWAFNSRQRKTAVIYALKSIQALPFKRKGWKLLACSMFKPLPNYQK</sequence>
<accession>G5J758</accession>
<dbReference type="PATRIC" id="fig|423471.3.peg.3098"/>
<dbReference type="GO" id="GO:0016758">
    <property type="term" value="F:hexosyltransferase activity"/>
    <property type="evidence" value="ECO:0007669"/>
    <property type="project" value="UniProtKB-ARBA"/>
</dbReference>
<dbReference type="SUPFAM" id="SSF53448">
    <property type="entry name" value="Nucleotide-diphospho-sugar transferases"/>
    <property type="match status" value="1"/>
</dbReference>
<dbReference type="InterPro" id="IPR029044">
    <property type="entry name" value="Nucleotide-diphossugar_trans"/>
</dbReference>
<dbReference type="PANTHER" id="PTHR22916">
    <property type="entry name" value="GLYCOSYLTRANSFERASE"/>
    <property type="match status" value="1"/>
</dbReference>
<dbReference type="Proteomes" id="UP000003477">
    <property type="component" value="Unassembled WGS sequence"/>
</dbReference>
<dbReference type="RefSeq" id="WP_007311376.1">
    <property type="nucleotide sequence ID" value="NZ_AESD01000492.1"/>
</dbReference>
<reference evidence="2 3" key="1">
    <citation type="journal article" date="2011" name="Front. Microbiol.">
        <title>Two Strains of Crocosphaera watsonii with Highly Conserved Genomes are Distinguished by Strain-Specific Features.</title>
        <authorList>
            <person name="Bench S.R."/>
            <person name="Ilikchyan I.N."/>
            <person name="Tripp H.J."/>
            <person name="Zehr J.P."/>
        </authorList>
    </citation>
    <scope>NUCLEOTIDE SEQUENCE [LARGE SCALE GENOMIC DNA]</scope>
    <source>
        <strain evidence="2 3">WH 0003</strain>
    </source>
</reference>
<evidence type="ECO:0000313" key="3">
    <source>
        <dbReference type="Proteomes" id="UP000003477"/>
    </source>
</evidence>
<evidence type="ECO:0000313" key="2">
    <source>
        <dbReference type="EMBL" id="EHJ11971.1"/>
    </source>
</evidence>
<dbReference type="AlphaFoldDB" id="G5J758"/>
<proteinExistence type="predicted"/>
<organism evidence="2 3">
    <name type="scientific">Crocosphaera watsonii WH 0003</name>
    <dbReference type="NCBI Taxonomy" id="423471"/>
    <lineage>
        <taxon>Bacteria</taxon>
        <taxon>Bacillati</taxon>
        <taxon>Cyanobacteriota</taxon>
        <taxon>Cyanophyceae</taxon>
        <taxon>Oscillatoriophycideae</taxon>
        <taxon>Chroococcales</taxon>
        <taxon>Aphanothecaceae</taxon>
        <taxon>Crocosphaera</taxon>
    </lineage>
</organism>
<comment type="caution">
    <text evidence="2">The sequence shown here is derived from an EMBL/GenBank/DDBJ whole genome shotgun (WGS) entry which is preliminary data.</text>
</comment>
<feature type="domain" description="Glycosyltransferase 2-like" evidence="1">
    <location>
        <begin position="8"/>
        <end position="166"/>
    </location>
</feature>
<name>G5J758_CROWT</name>
<evidence type="ECO:0000259" key="1">
    <source>
        <dbReference type="Pfam" id="PF00535"/>
    </source>
</evidence>